<gene>
    <name evidence="14" type="ORF">LUZ62_071531</name>
</gene>
<evidence type="ECO:0000259" key="12">
    <source>
        <dbReference type="PROSITE" id="PS50868"/>
    </source>
</evidence>
<feature type="region of interest" description="Disordered" evidence="9">
    <location>
        <begin position="171"/>
        <end position="197"/>
    </location>
</feature>
<dbReference type="Gene3D" id="2.30.280.10">
    <property type="entry name" value="SRA-YDG"/>
    <property type="match status" value="1"/>
</dbReference>
<name>A0AAV8D3S3_9POAL</name>
<keyword evidence="15" id="KW-1185">Reference proteome</keyword>
<dbReference type="Pfam" id="PF02182">
    <property type="entry name" value="SAD_SRA"/>
    <property type="match status" value="1"/>
</dbReference>
<evidence type="ECO:0000256" key="5">
    <source>
        <dbReference type="ARBA" id="ARBA00022691"/>
    </source>
</evidence>
<comment type="subcellular location">
    <subcellularLocation>
        <location evidence="1">Chromosome</location>
    </subcellularLocation>
    <subcellularLocation>
        <location evidence="8">Nucleus</location>
    </subcellularLocation>
</comment>
<dbReference type="PROSITE" id="PS50280">
    <property type="entry name" value="SET"/>
    <property type="match status" value="1"/>
</dbReference>
<dbReference type="InterPro" id="IPR003616">
    <property type="entry name" value="Post-SET_dom"/>
</dbReference>
<dbReference type="Pfam" id="PF00856">
    <property type="entry name" value="SET"/>
    <property type="match status" value="1"/>
</dbReference>
<feature type="region of interest" description="Disordered" evidence="9">
    <location>
        <begin position="1"/>
        <end position="75"/>
    </location>
</feature>
<proteinExistence type="predicted"/>
<reference evidence="14" key="1">
    <citation type="submission" date="2022-08" db="EMBL/GenBank/DDBJ databases">
        <authorList>
            <person name="Marques A."/>
        </authorList>
    </citation>
    <scope>NUCLEOTIDE SEQUENCE</scope>
    <source>
        <strain evidence="14">RhyPub2mFocal</strain>
        <tissue evidence="14">Leaves</tissue>
    </source>
</reference>
<dbReference type="InterPro" id="IPR003105">
    <property type="entry name" value="SRA_YDG"/>
</dbReference>
<dbReference type="GO" id="GO:0003690">
    <property type="term" value="F:double-stranded DNA binding"/>
    <property type="evidence" value="ECO:0007669"/>
    <property type="project" value="TreeGrafter"/>
</dbReference>
<protein>
    <submittedName>
        <fullName evidence="14">Uncharacterized protein</fullName>
    </submittedName>
</protein>
<evidence type="ECO:0000256" key="4">
    <source>
        <dbReference type="ARBA" id="ARBA00022679"/>
    </source>
</evidence>
<dbReference type="PROSITE" id="PS50867">
    <property type="entry name" value="PRE_SET"/>
    <property type="match status" value="1"/>
</dbReference>
<dbReference type="SMART" id="SM00466">
    <property type="entry name" value="SRA"/>
    <property type="match status" value="1"/>
</dbReference>
<dbReference type="GO" id="GO:0042054">
    <property type="term" value="F:histone methyltransferase activity"/>
    <property type="evidence" value="ECO:0007669"/>
    <property type="project" value="InterPro"/>
</dbReference>
<dbReference type="InterPro" id="IPR007728">
    <property type="entry name" value="Pre-SET_dom"/>
</dbReference>
<dbReference type="PROSITE" id="PS50868">
    <property type="entry name" value="POST_SET"/>
    <property type="match status" value="1"/>
</dbReference>
<dbReference type="InterPro" id="IPR036987">
    <property type="entry name" value="SRA-YDG_sf"/>
</dbReference>
<dbReference type="InterPro" id="IPR051357">
    <property type="entry name" value="H3K9_HMTase_SUVAR3-9"/>
</dbReference>
<evidence type="ECO:0000256" key="8">
    <source>
        <dbReference type="PROSITE-ProRule" id="PRU00358"/>
    </source>
</evidence>
<dbReference type="Gene3D" id="2.170.270.10">
    <property type="entry name" value="SET domain"/>
    <property type="match status" value="1"/>
</dbReference>
<dbReference type="Pfam" id="PF05033">
    <property type="entry name" value="Pre-SET"/>
    <property type="match status" value="1"/>
</dbReference>
<dbReference type="AlphaFoldDB" id="A0AAV8D3S3"/>
<evidence type="ECO:0000259" key="11">
    <source>
        <dbReference type="PROSITE" id="PS50867"/>
    </source>
</evidence>
<dbReference type="SMART" id="SM00468">
    <property type="entry name" value="PreSET"/>
    <property type="match status" value="1"/>
</dbReference>
<keyword evidence="3" id="KW-0489">Methyltransferase</keyword>
<keyword evidence="7 8" id="KW-0539">Nucleus</keyword>
<dbReference type="PANTHER" id="PTHR45660:SF46">
    <property type="entry name" value="HISTONE-LYSINE N-METHYLTRANSFERASE, H3 LYSINE-9 SPECIFIC SUVH6"/>
    <property type="match status" value="1"/>
</dbReference>
<keyword evidence="5" id="KW-0949">S-adenosyl-L-methionine</keyword>
<dbReference type="InterPro" id="IPR046341">
    <property type="entry name" value="SET_dom_sf"/>
</dbReference>
<accession>A0AAV8D3S3</accession>
<organism evidence="14 15">
    <name type="scientific">Rhynchospora pubera</name>
    <dbReference type="NCBI Taxonomy" id="906938"/>
    <lineage>
        <taxon>Eukaryota</taxon>
        <taxon>Viridiplantae</taxon>
        <taxon>Streptophyta</taxon>
        <taxon>Embryophyta</taxon>
        <taxon>Tracheophyta</taxon>
        <taxon>Spermatophyta</taxon>
        <taxon>Magnoliopsida</taxon>
        <taxon>Liliopsida</taxon>
        <taxon>Poales</taxon>
        <taxon>Cyperaceae</taxon>
        <taxon>Cyperoideae</taxon>
        <taxon>Rhynchosporeae</taxon>
        <taxon>Rhynchospora</taxon>
    </lineage>
</organism>
<feature type="domain" description="Post-SET" evidence="12">
    <location>
        <begin position="731"/>
        <end position="747"/>
    </location>
</feature>
<dbReference type="GO" id="GO:0005694">
    <property type="term" value="C:chromosome"/>
    <property type="evidence" value="ECO:0007669"/>
    <property type="project" value="UniProtKB-SubCell"/>
</dbReference>
<keyword evidence="6" id="KW-0156">Chromatin regulator</keyword>
<dbReference type="InterPro" id="IPR015947">
    <property type="entry name" value="PUA-like_sf"/>
</dbReference>
<evidence type="ECO:0000313" key="14">
    <source>
        <dbReference type="EMBL" id="KAJ4761156.1"/>
    </source>
</evidence>
<feature type="compositionally biased region" description="Basic residues" evidence="9">
    <location>
        <begin position="171"/>
        <end position="186"/>
    </location>
</feature>
<dbReference type="EMBL" id="JAMFTS010000004">
    <property type="protein sequence ID" value="KAJ4761156.1"/>
    <property type="molecule type" value="Genomic_DNA"/>
</dbReference>
<dbReference type="Proteomes" id="UP001140206">
    <property type="component" value="Chromosome 4"/>
</dbReference>
<dbReference type="GO" id="GO:0032259">
    <property type="term" value="P:methylation"/>
    <property type="evidence" value="ECO:0007669"/>
    <property type="project" value="UniProtKB-KW"/>
</dbReference>
<evidence type="ECO:0000256" key="6">
    <source>
        <dbReference type="ARBA" id="ARBA00022853"/>
    </source>
</evidence>
<comment type="caution">
    <text evidence="14">The sequence shown here is derived from an EMBL/GenBank/DDBJ whole genome shotgun (WGS) entry which is preliminary data.</text>
</comment>
<dbReference type="GO" id="GO:0005634">
    <property type="term" value="C:nucleus"/>
    <property type="evidence" value="ECO:0007669"/>
    <property type="project" value="UniProtKB-SubCell"/>
</dbReference>
<evidence type="ECO:0000256" key="7">
    <source>
        <dbReference type="ARBA" id="ARBA00023242"/>
    </source>
</evidence>
<keyword evidence="2" id="KW-0158">Chromosome</keyword>
<feature type="domain" description="YDG" evidence="13">
    <location>
        <begin position="287"/>
        <end position="442"/>
    </location>
</feature>
<feature type="domain" description="SET" evidence="10">
    <location>
        <begin position="575"/>
        <end position="717"/>
    </location>
</feature>
<dbReference type="SUPFAM" id="SSF82199">
    <property type="entry name" value="SET domain"/>
    <property type="match status" value="1"/>
</dbReference>
<sequence>MVPESEATPLRPISDAPSARGLTPRRVSAVRRWPPHCGRFASPPPPPLPSTLSDTNSNQPPPLPSTLSDQGPELTVVEKGDDPDLGGHGVTIEKPEADGDVASMGLEATLQVTETIPETETETLIVPFQSCTAEGASDTSLTTPLQKRRRVCAKKSVGGYLRPRLSLTHGKMKKKGSGVAKKSTRSLKKDDGSGAQLNNVMTLTLPPVTPSEGEAPTSARGKVKKILRLFQMVSRVLLQKEESGGSSQGPQMESLPKLKAGNRIDLTASEVVKGSSDYVKSDDDVVGHVLGVEVGDEFRYRVELHLIGLHRPPQGGIAWTRVNGVPVATSIVTSGGYFDDMDGSGVLNYTGSGGQPTGKKGHVTLPQDQQLVRGNLALKNSIDLKTPVRVIYGQNISETGRSVMAFTYDGLYMVEELREEPEKYKIGGSEYTAKVFKFKLVRLPGQPEVGLLIANKSKKSEVREGLCVADISQGQEKMPICAINTVDDEKPPEFNYITRMIYPAGYEKTVASGCECTGRCSSSKKCACALKNGGEMPFNFSGAIVQAKPLIFECGPACRCPPSCYNRVSQRGIRIPLEIFKTETRGWGVRSLSSIPSGSFVCEYLGELLKDEEAEKRKHNDAYLFDIGHNYDDAALWEGLAGFVAGTKSGSEASESEGFTIDAAEMGNVGRFINHSCSPNLYAQNVLFDHNDREMPHVMFFAAENIPPLQELTYHYNYTIGQVRDSQGNEKVKECYCGSSECQGRLY</sequence>
<evidence type="ECO:0000256" key="1">
    <source>
        <dbReference type="ARBA" id="ARBA00004286"/>
    </source>
</evidence>
<dbReference type="SUPFAM" id="SSF88697">
    <property type="entry name" value="PUA domain-like"/>
    <property type="match status" value="1"/>
</dbReference>
<evidence type="ECO:0000259" key="13">
    <source>
        <dbReference type="PROSITE" id="PS51015"/>
    </source>
</evidence>
<dbReference type="InterPro" id="IPR001214">
    <property type="entry name" value="SET_dom"/>
</dbReference>
<keyword evidence="4" id="KW-0808">Transferase</keyword>
<evidence type="ECO:0000259" key="10">
    <source>
        <dbReference type="PROSITE" id="PS50280"/>
    </source>
</evidence>
<dbReference type="InterPro" id="IPR025794">
    <property type="entry name" value="H3-K9-MeTrfase_plant"/>
</dbReference>
<dbReference type="GO" id="GO:0008270">
    <property type="term" value="F:zinc ion binding"/>
    <property type="evidence" value="ECO:0007669"/>
    <property type="project" value="InterPro"/>
</dbReference>
<dbReference type="PANTHER" id="PTHR45660">
    <property type="entry name" value="HISTONE-LYSINE N-METHYLTRANSFERASE SETMAR"/>
    <property type="match status" value="1"/>
</dbReference>
<dbReference type="SMART" id="SM00317">
    <property type="entry name" value="SET"/>
    <property type="match status" value="1"/>
</dbReference>
<dbReference type="PROSITE" id="PS51575">
    <property type="entry name" value="SAM_MT43_SUVAR39_2"/>
    <property type="match status" value="1"/>
</dbReference>
<evidence type="ECO:0000256" key="9">
    <source>
        <dbReference type="SAM" id="MobiDB-lite"/>
    </source>
</evidence>
<evidence type="ECO:0000313" key="15">
    <source>
        <dbReference type="Proteomes" id="UP001140206"/>
    </source>
</evidence>
<feature type="domain" description="Pre-SET" evidence="11">
    <location>
        <begin position="512"/>
        <end position="572"/>
    </location>
</feature>
<evidence type="ECO:0000256" key="2">
    <source>
        <dbReference type="ARBA" id="ARBA00022454"/>
    </source>
</evidence>
<evidence type="ECO:0000256" key="3">
    <source>
        <dbReference type="ARBA" id="ARBA00022603"/>
    </source>
</evidence>
<dbReference type="PROSITE" id="PS51015">
    <property type="entry name" value="YDG"/>
    <property type="match status" value="1"/>
</dbReference>